<dbReference type="Gene3D" id="3.40.50.150">
    <property type="entry name" value="Vaccinia Virus protein VP39"/>
    <property type="match status" value="1"/>
</dbReference>
<dbReference type="InterPro" id="IPR041698">
    <property type="entry name" value="Methyltransf_25"/>
</dbReference>
<dbReference type="Proteomes" id="UP001628179">
    <property type="component" value="Unassembled WGS sequence"/>
</dbReference>
<proteinExistence type="predicted"/>
<gene>
    <name evidence="2" type="ORF">MFIFM68171_11143</name>
</gene>
<dbReference type="GO" id="GO:0008168">
    <property type="term" value="F:methyltransferase activity"/>
    <property type="evidence" value="ECO:0007669"/>
    <property type="project" value="UniProtKB-KW"/>
</dbReference>
<protein>
    <submittedName>
        <fullName evidence="2">Methyltransferase domain-containing protein</fullName>
    </submittedName>
</protein>
<evidence type="ECO:0000259" key="1">
    <source>
        <dbReference type="Pfam" id="PF13649"/>
    </source>
</evidence>
<sequence length="240" mass="26304">MDQPNPADPSVPANLKARIKESYDAIATAYNTWTESHHPVRLRYLSKLLAEFPPRSDDAGGGGGDDKAAAMAALELGCGAGVPVTEALLARGGTHVTANDLSSTQLALARQRLGDDPARVRWVEGDMMDLAFPPASFDLVVAFYSVIHLPRHEQRVLMERVAGWLKPGGVVLLNFGAEEMEGHVIDGWLDEKGWMFWSGFGEVKTLEMLTDAGLEIVFSEVTRDETRIDGSFLWVIARRK</sequence>
<evidence type="ECO:0000313" key="2">
    <source>
        <dbReference type="EMBL" id="GAB1320933.1"/>
    </source>
</evidence>
<keyword evidence="2" id="KW-0489">Methyltransferase</keyword>
<dbReference type="InterPro" id="IPR050508">
    <property type="entry name" value="Methyltransf_Superfamily"/>
</dbReference>
<dbReference type="PANTHER" id="PTHR42912">
    <property type="entry name" value="METHYLTRANSFERASE"/>
    <property type="match status" value="1"/>
</dbReference>
<dbReference type="RefSeq" id="XP_070922663.1">
    <property type="nucleotide sequence ID" value="XM_071066562.1"/>
</dbReference>
<evidence type="ECO:0000313" key="3">
    <source>
        <dbReference type="Proteomes" id="UP001628179"/>
    </source>
</evidence>
<dbReference type="InterPro" id="IPR029063">
    <property type="entry name" value="SAM-dependent_MTases_sf"/>
</dbReference>
<dbReference type="GeneID" id="98181885"/>
<dbReference type="EMBL" id="BAAFSV010000006">
    <property type="protein sequence ID" value="GAB1320933.1"/>
    <property type="molecule type" value="Genomic_DNA"/>
</dbReference>
<organism evidence="2 3">
    <name type="scientific">Madurella fahalii</name>
    <dbReference type="NCBI Taxonomy" id="1157608"/>
    <lineage>
        <taxon>Eukaryota</taxon>
        <taxon>Fungi</taxon>
        <taxon>Dikarya</taxon>
        <taxon>Ascomycota</taxon>
        <taxon>Pezizomycotina</taxon>
        <taxon>Sordariomycetes</taxon>
        <taxon>Sordariomycetidae</taxon>
        <taxon>Sordariales</taxon>
        <taxon>Sordariales incertae sedis</taxon>
        <taxon>Madurella</taxon>
    </lineage>
</organism>
<comment type="caution">
    <text evidence="2">The sequence shown here is derived from an EMBL/GenBank/DDBJ whole genome shotgun (WGS) entry which is preliminary data.</text>
</comment>
<feature type="domain" description="Methyltransferase" evidence="1">
    <location>
        <begin position="74"/>
        <end position="169"/>
    </location>
</feature>
<dbReference type="Pfam" id="PF13649">
    <property type="entry name" value="Methyltransf_25"/>
    <property type="match status" value="1"/>
</dbReference>
<dbReference type="SUPFAM" id="SSF53335">
    <property type="entry name" value="S-adenosyl-L-methionine-dependent methyltransferases"/>
    <property type="match status" value="1"/>
</dbReference>
<dbReference type="GO" id="GO:0032259">
    <property type="term" value="P:methylation"/>
    <property type="evidence" value="ECO:0007669"/>
    <property type="project" value="UniProtKB-KW"/>
</dbReference>
<dbReference type="PANTHER" id="PTHR42912:SF83">
    <property type="entry name" value="METHYLTRANSFERASE TYPE 11 DOMAIN-CONTAINING PROTEIN"/>
    <property type="match status" value="1"/>
</dbReference>
<reference evidence="2 3" key="1">
    <citation type="submission" date="2024-09" db="EMBL/GenBank/DDBJ databases">
        <title>Itraconazole resistance in Madurella fahalii resulting from another homologue of gene encoding cytochrome P450 14-alpha sterol demethylase (CYP51).</title>
        <authorList>
            <person name="Yoshioka I."/>
            <person name="Fahal A.H."/>
            <person name="Kaneko S."/>
            <person name="Yaguchi T."/>
        </authorList>
    </citation>
    <scope>NUCLEOTIDE SEQUENCE [LARGE SCALE GENOMIC DNA]</scope>
    <source>
        <strain evidence="2 3">IFM 68171</strain>
    </source>
</reference>
<dbReference type="CDD" id="cd02440">
    <property type="entry name" value="AdoMet_MTases"/>
    <property type="match status" value="1"/>
</dbReference>
<keyword evidence="2" id="KW-0808">Transferase</keyword>
<name>A0ABQ0GT59_9PEZI</name>
<accession>A0ABQ0GT59</accession>
<keyword evidence="3" id="KW-1185">Reference proteome</keyword>